<name>A0ABT9UZS3_9BACL</name>
<feature type="transmembrane region" description="Helical" evidence="5">
    <location>
        <begin position="166"/>
        <end position="185"/>
    </location>
</feature>
<dbReference type="Pfam" id="PF01943">
    <property type="entry name" value="Polysacc_synt"/>
    <property type="match status" value="1"/>
</dbReference>
<dbReference type="PANTHER" id="PTHR43424">
    <property type="entry name" value="LOCUS PUTATIVE PROTEIN 1-RELATED"/>
    <property type="match status" value="1"/>
</dbReference>
<evidence type="ECO:0000256" key="5">
    <source>
        <dbReference type="SAM" id="Phobius"/>
    </source>
</evidence>
<feature type="transmembrane region" description="Helical" evidence="5">
    <location>
        <begin position="111"/>
        <end position="135"/>
    </location>
</feature>
<feature type="transmembrane region" description="Helical" evidence="5">
    <location>
        <begin position="248"/>
        <end position="268"/>
    </location>
</feature>
<dbReference type="EMBL" id="JAUSTU010000002">
    <property type="protein sequence ID" value="MDQ0154189.1"/>
    <property type="molecule type" value="Genomic_DNA"/>
</dbReference>
<dbReference type="InterPro" id="IPR002797">
    <property type="entry name" value="Polysacc_synth"/>
</dbReference>
<dbReference type="CDD" id="cd13128">
    <property type="entry name" value="MATE_Wzx_like"/>
    <property type="match status" value="1"/>
</dbReference>
<feature type="transmembrane region" description="Helical" evidence="5">
    <location>
        <begin position="42"/>
        <end position="61"/>
    </location>
</feature>
<feature type="transmembrane region" description="Helical" evidence="5">
    <location>
        <begin position="439"/>
        <end position="459"/>
    </location>
</feature>
<keyword evidence="2 5" id="KW-0812">Transmembrane</keyword>
<feature type="transmembrane region" description="Helical" evidence="5">
    <location>
        <begin position="412"/>
        <end position="433"/>
    </location>
</feature>
<dbReference type="InterPro" id="IPR052556">
    <property type="entry name" value="PolySynth_Transporter"/>
</dbReference>
<dbReference type="Proteomes" id="UP001231362">
    <property type="component" value="Unassembled WGS sequence"/>
</dbReference>
<feature type="transmembrane region" description="Helical" evidence="5">
    <location>
        <begin position="319"/>
        <end position="342"/>
    </location>
</feature>
<feature type="transmembrane region" description="Helical" evidence="5">
    <location>
        <begin position="9"/>
        <end position="30"/>
    </location>
</feature>
<dbReference type="RefSeq" id="WP_307148806.1">
    <property type="nucleotide sequence ID" value="NZ_JAUSTU010000002.1"/>
</dbReference>
<keyword evidence="4 5" id="KW-0472">Membrane</keyword>
<proteinExistence type="predicted"/>
<feature type="transmembrane region" description="Helical" evidence="5">
    <location>
        <begin position="142"/>
        <end position="160"/>
    </location>
</feature>
<evidence type="ECO:0000313" key="7">
    <source>
        <dbReference type="Proteomes" id="UP001231362"/>
    </source>
</evidence>
<accession>A0ABT9UZS3</accession>
<comment type="subcellular location">
    <subcellularLocation>
        <location evidence="1">Membrane</location>
        <topology evidence="1">Multi-pass membrane protein</topology>
    </subcellularLocation>
</comment>
<protein>
    <submittedName>
        <fullName evidence="6">O-antigen/teichoic acid export membrane protein</fullName>
    </submittedName>
</protein>
<evidence type="ECO:0000256" key="3">
    <source>
        <dbReference type="ARBA" id="ARBA00022989"/>
    </source>
</evidence>
<evidence type="ECO:0000256" key="4">
    <source>
        <dbReference type="ARBA" id="ARBA00023136"/>
    </source>
</evidence>
<reference evidence="6 7" key="1">
    <citation type="submission" date="2023-07" db="EMBL/GenBank/DDBJ databases">
        <title>Genomic Encyclopedia of Type Strains, Phase IV (KMG-IV): sequencing the most valuable type-strain genomes for metagenomic binning, comparative biology and taxonomic classification.</title>
        <authorList>
            <person name="Goeker M."/>
        </authorList>
    </citation>
    <scope>NUCLEOTIDE SEQUENCE [LARGE SCALE GENOMIC DNA]</scope>
    <source>
        <strain evidence="6 7">DSM 23948</strain>
    </source>
</reference>
<gene>
    <name evidence="6" type="ORF">J2S07_000493</name>
</gene>
<keyword evidence="7" id="KW-1185">Reference proteome</keyword>
<feature type="transmembrane region" description="Helical" evidence="5">
    <location>
        <begin position="379"/>
        <end position="400"/>
    </location>
</feature>
<feature type="transmembrane region" description="Helical" evidence="5">
    <location>
        <begin position="289"/>
        <end position="313"/>
    </location>
</feature>
<dbReference type="PANTHER" id="PTHR43424:SF1">
    <property type="entry name" value="LOCUS PUTATIVE PROTEIN 1-RELATED"/>
    <property type="match status" value="1"/>
</dbReference>
<feature type="transmembrane region" description="Helical" evidence="5">
    <location>
        <begin position="354"/>
        <end position="373"/>
    </location>
</feature>
<feature type="transmembrane region" description="Helical" evidence="5">
    <location>
        <begin position="206"/>
        <end position="225"/>
    </location>
</feature>
<evidence type="ECO:0000256" key="1">
    <source>
        <dbReference type="ARBA" id="ARBA00004141"/>
    </source>
</evidence>
<evidence type="ECO:0000313" key="6">
    <source>
        <dbReference type="EMBL" id="MDQ0154189.1"/>
    </source>
</evidence>
<evidence type="ECO:0000256" key="2">
    <source>
        <dbReference type="ARBA" id="ARBA00022692"/>
    </source>
</evidence>
<sequence>MGNSIAKNLMYNVLLQVVTIILPLITLPYVSRVIGAEGIGTYGYTLSITQFFIIIGTLGMTTYGNRQIAYTRNDKEKMSRTFWSILLLRFITTGIATLLYSILFWNNEEYHLVFMIQTLNLIAAMVDISWLFMGLEDFKKTVIRNLAVKIIGVCLIFIFVKTKNDTNLYVLINVLMMLIGNLVLWMYLPKTVSKVKLKFEDLTLHLVPAIQLFIPQIAIQVYAVLDKAMLGFLTNVSEVGYYDQAQKIIKAALSLVTALGVVMLPRMSNIFATGDKKTMNKYLNSSLKGVAYIAIPMSIGIASISYEFVPWFFGLGFESVTYLLILLAPILFFIAMSNVMGMQYLLPANRTKEFTISVIVGVIVNVMFNIALIPLLKSAGAAIGTVIAEFSVAIVQYYFLRNEINKKDYLISVLKYATAAFLMFIIVRTIGYIMQDGFLTILVQSSLGLCFYVMILWILREKLNNKIISILIRKVKNRG</sequence>
<organism evidence="6 7">
    <name type="scientific">Anoxybacillus andreesenii</name>
    <dbReference type="NCBI Taxonomy" id="1325932"/>
    <lineage>
        <taxon>Bacteria</taxon>
        <taxon>Bacillati</taxon>
        <taxon>Bacillota</taxon>
        <taxon>Bacilli</taxon>
        <taxon>Bacillales</taxon>
        <taxon>Anoxybacillaceae</taxon>
        <taxon>Anoxybacillus</taxon>
    </lineage>
</organism>
<feature type="transmembrane region" description="Helical" evidence="5">
    <location>
        <begin position="82"/>
        <end position="105"/>
    </location>
</feature>
<keyword evidence="3 5" id="KW-1133">Transmembrane helix</keyword>
<comment type="caution">
    <text evidence="6">The sequence shown here is derived from an EMBL/GenBank/DDBJ whole genome shotgun (WGS) entry which is preliminary data.</text>
</comment>